<dbReference type="EMBL" id="CP002390">
    <property type="protein sequence ID" value="EFE27824.2"/>
    <property type="molecule type" value="Genomic_DNA"/>
</dbReference>
<accession>D6GTL7</accession>
<evidence type="ECO:0000313" key="2">
    <source>
        <dbReference type="EMBL" id="EFE27824.2"/>
    </source>
</evidence>
<sequence>MTLMVSICLVLGLFAGCDKNNENPEPPVPTNPSSSSQGQEKTETLAQIFPQDGEEHFYHGYSEFGYSLKFEKREEKDGKTTLVYQGYMIDGEGDDPNDRTFKMVYELSEDGAVCRVEKSKEFGTYDSLHLMNSAVEEQSVLKFPLERGNKWEEEFIFRGKTYTAHSEIVDVYKSASGNTCYNVTTHVDGIDGFLGNTYDELRVYEEGKGLTKFENKLPLSVFSSESMGMTENDYKFMYSLVEN</sequence>
<dbReference type="KEGG" id="faa:HMPREF0389_01455"/>
<dbReference type="HOGENOM" id="CLU_1141243_0_0_9"/>
<keyword evidence="3" id="KW-1185">Reference proteome</keyword>
<dbReference type="AlphaFoldDB" id="D6GTL7"/>
<feature type="region of interest" description="Disordered" evidence="1">
    <location>
        <begin position="21"/>
        <end position="43"/>
    </location>
</feature>
<reference evidence="3" key="1">
    <citation type="submission" date="2010-12" db="EMBL/GenBank/DDBJ databases">
        <title>The genome sequence of Filifactor alocis strain ATCC 35896.</title>
        <authorList>
            <consortium name="The Broad Institute Genome Sequencing Platform"/>
            <person name="Ward D."/>
            <person name="Earl A."/>
            <person name="Feldgarden M."/>
            <person name="Young S.K."/>
            <person name="Gargeya S."/>
            <person name="Zeng Q."/>
            <person name="Alvarado L."/>
            <person name="Berlin A."/>
            <person name="Bochicchio J."/>
            <person name="Chapman S.B."/>
            <person name="Chen Z."/>
            <person name="Freedman E."/>
            <person name="Gellesch M."/>
            <person name="Goldberg J."/>
            <person name="Griggs A."/>
            <person name="Gujja S."/>
            <person name="Heilman E."/>
            <person name="Heiman D."/>
            <person name="Howarth C."/>
            <person name="Mehta T."/>
            <person name="Neiman D."/>
            <person name="Pearson M."/>
            <person name="Roberts A."/>
            <person name="Saif S."/>
            <person name="Shea T."/>
            <person name="Shenoy N."/>
            <person name="Sisk P."/>
            <person name="Stolte C."/>
            <person name="Sykes S."/>
            <person name="White J."/>
            <person name="Yandava C."/>
            <person name="Izard J."/>
            <person name="Blanton J.M."/>
            <person name="Baranova O.V."/>
            <person name="Tanner A.C."/>
            <person name="Dewhirst F.E."/>
            <person name="Haas B."/>
            <person name="Nusbaum C."/>
            <person name="Birren B."/>
        </authorList>
    </citation>
    <scope>NUCLEOTIDE SEQUENCE [LARGE SCALE GENOMIC DNA]</scope>
    <source>
        <strain evidence="3">ATCC 35896 / D40 B5</strain>
    </source>
</reference>
<name>D6GTL7_FILAD</name>
<gene>
    <name evidence="2" type="ordered locus">HMPREF0389_01455</name>
</gene>
<protein>
    <submittedName>
        <fullName evidence="2">Uncharacterized protein</fullName>
    </submittedName>
</protein>
<organism evidence="2 3">
    <name type="scientific">Filifactor alocis (strain ATCC 35896 / CCUG 47790 / D40 B5)</name>
    <name type="common">Fusobacterium alocis</name>
    <dbReference type="NCBI Taxonomy" id="546269"/>
    <lineage>
        <taxon>Bacteria</taxon>
        <taxon>Bacillati</taxon>
        <taxon>Bacillota</taxon>
        <taxon>Clostridia</taxon>
        <taxon>Peptostreptococcales</taxon>
        <taxon>Filifactoraceae</taxon>
        <taxon>Filifactor</taxon>
    </lineage>
</organism>
<proteinExistence type="predicted"/>
<dbReference type="eggNOG" id="ENOG50345Y1">
    <property type="taxonomic scope" value="Bacteria"/>
</dbReference>
<dbReference type="Proteomes" id="UP000007468">
    <property type="component" value="Chromosome"/>
</dbReference>
<evidence type="ECO:0000256" key="1">
    <source>
        <dbReference type="SAM" id="MobiDB-lite"/>
    </source>
</evidence>
<evidence type="ECO:0000313" key="3">
    <source>
        <dbReference type="Proteomes" id="UP000007468"/>
    </source>
</evidence>